<dbReference type="CDD" id="cd07247">
    <property type="entry name" value="SgaA_N_like"/>
    <property type="match status" value="2"/>
</dbReference>
<protein>
    <submittedName>
        <fullName evidence="2">Hydrolase</fullName>
    </submittedName>
</protein>
<dbReference type="PANTHER" id="PTHR33993">
    <property type="entry name" value="GLYOXALASE-RELATED"/>
    <property type="match status" value="1"/>
</dbReference>
<dbReference type="PROSITE" id="PS51819">
    <property type="entry name" value="VOC"/>
    <property type="match status" value="2"/>
</dbReference>
<dbReference type="AlphaFoldDB" id="A0A916UCN8"/>
<dbReference type="RefSeq" id="WP_188674045.1">
    <property type="nucleotide sequence ID" value="NZ_BMJH01000002.1"/>
</dbReference>
<reference evidence="2" key="1">
    <citation type="journal article" date="2014" name="Int. J. Syst. Evol. Microbiol.">
        <title>Complete genome sequence of Corynebacterium casei LMG S-19264T (=DSM 44701T), isolated from a smear-ripened cheese.</title>
        <authorList>
            <consortium name="US DOE Joint Genome Institute (JGI-PGF)"/>
            <person name="Walter F."/>
            <person name="Albersmeier A."/>
            <person name="Kalinowski J."/>
            <person name="Ruckert C."/>
        </authorList>
    </citation>
    <scope>NUCLEOTIDE SEQUENCE</scope>
    <source>
        <strain evidence="2">CGMCC 1.15478</strain>
    </source>
</reference>
<reference evidence="2" key="2">
    <citation type="submission" date="2020-09" db="EMBL/GenBank/DDBJ databases">
        <authorList>
            <person name="Sun Q."/>
            <person name="Zhou Y."/>
        </authorList>
    </citation>
    <scope>NUCLEOTIDE SEQUENCE</scope>
    <source>
        <strain evidence="2">CGMCC 1.15478</strain>
    </source>
</reference>
<accession>A0A916UCN8</accession>
<dbReference type="Proteomes" id="UP000641514">
    <property type="component" value="Unassembled WGS sequence"/>
</dbReference>
<keyword evidence="2" id="KW-0378">Hydrolase</keyword>
<name>A0A916UCN8_9ACTN</name>
<sequence>MTIRTNVWPVGTPCWADCQVDDVATARDFYTAVLGWEYQDTDPEAGGYLVATKDGHPVAGVGPKPPGMEQMPSSWTTYLASDDVDSTVQTANAAGGQILMPPMDVMSAGRMAIITDPTGAAVGLWEGRDHPGAELVNEPGAMCWNELYTSDLERARAFFTTVFDYSYDDISNDEMQYNIAKVGGHEVAGMMVNAETPPMWNVYFTVEDCDKATDTVSQRGGQVFMPPMDTPYGRMSFVQSPQGEVLGLVDVATTVGEMPQPN</sequence>
<dbReference type="Pfam" id="PF00903">
    <property type="entry name" value="Glyoxalase"/>
    <property type="match status" value="2"/>
</dbReference>
<keyword evidence="3" id="KW-1185">Reference proteome</keyword>
<feature type="domain" description="VOC" evidence="1">
    <location>
        <begin position="12"/>
        <end position="127"/>
    </location>
</feature>
<feature type="domain" description="VOC" evidence="1">
    <location>
        <begin position="141"/>
        <end position="251"/>
    </location>
</feature>
<dbReference type="InterPro" id="IPR052164">
    <property type="entry name" value="Anthracycline_SecMetBiosynth"/>
</dbReference>
<comment type="caution">
    <text evidence="2">The sequence shown here is derived from an EMBL/GenBank/DDBJ whole genome shotgun (WGS) entry which is preliminary data.</text>
</comment>
<dbReference type="SUPFAM" id="SSF54593">
    <property type="entry name" value="Glyoxalase/Bleomycin resistance protein/Dihydroxybiphenyl dioxygenase"/>
    <property type="match status" value="2"/>
</dbReference>
<gene>
    <name evidence="2" type="ORF">GCM10011410_20450</name>
</gene>
<dbReference type="Gene3D" id="3.10.180.10">
    <property type="entry name" value="2,3-Dihydroxybiphenyl 1,2-Dioxygenase, domain 1"/>
    <property type="match status" value="2"/>
</dbReference>
<dbReference type="InterPro" id="IPR004360">
    <property type="entry name" value="Glyas_Fos-R_dOase_dom"/>
</dbReference>
<organism evidence="2 3">
    <name type="scientific">Hoyosella rhizosphaerae</name>
    <dbReference type="NCBI Taxonomy" id="1755582"/>
    <lineage>
        <taxon>Bacteria</taxon>
        <taxon>Bacillati</taxon>
        <taxon>Actinomycetota</taxon>
        <taxon>Actinomycetes</taxon>
        <taxon>Mycobacteriales</taxon>
        <taxon>Hoyosellaceae</taxon>
        <taxon>Hoyosella</taxon>
    </lineage>
</organism>
<evidence type="ECO:0000259" key="1">
    <source>
        <dbReference type="PROSITE" id="PS51819"/>
    </source>
</evidence>
<dbReference type="InterPro" id="IPR037523">
    <property type="entry name" value="VOC_core"/>
</dbReference>
<dbReference type="GO" id="GO:0016787">
    <property type="term" value="F:hydrolase activity"/>
    <property type="evidence" value="ECO:0007669"/>
    <property type="project" value="UniProtKB-KW"/>
</dbReference>
<dbReference type="PANTHER" id="PTHR33993:SF14">
    <property type="entry name" value="GB|AAF24581.1"/>
    <property type="match status" value="1"/>
</dbReference>
<dbReference type="EMBL" id="BMJH01000002">
    <property type="protein sequence ID" value="GGC67653.1"/>
    <property type="molecule type" value="Genomic_DNA"/>
</dbReference>
<evidence type="ECO:0000313" key="2">
    <source>
        <dbReference type="EMBL" id="GGC67653.1"/>
    </source>
</evidence>
<evidence type="ECO:0000313" key="3">
    <source>
        <dbReference type="Proteomes" id="UP000641514"/>
    </source>
</evidence>
<dbReference type="InterPro" id="IPR029068">
    <property type="entry name" value="Glyas_Bleomycin-R_OHBP_Dase"/>
</dbReference>
<proteinExistence type="predicted"/>